<dbReference type="Pfam" id="PF04883">
    <property type="entry name" value="HK97-gp10_like"/>
    <property type="match status" value="1"/>
</dbReference>
<comment type="caution">
    <text evidence="2">The sequence shown here is derived from an EMBL/GenBank/DDBJ whole genome shotgun (WGS) entry which is preliminary data.</text>
</comment>
<evidence type="ECO:0000256" key="1">
    <source>
        <dbReference type="SAM" id="MobiDB-lite"/>
    </source>
</evidence>
<evidence type="ECO:0000313" key="3">
    <source>
        <dbReference type="Proteomes" id="UP001515683"/>
    </source>
</evidence>
<dbReference type="EMBL" id="VWXF01000001">
    <property type="protein sequence ID" value="NIF20581.1"/>
    <property type="molecule type" value="Genomic_DNA"/>
</dbReference>
<evidence type="ECO:0000313" key="2">
    <source>
        <dbReference type="EMBL" id="NIF20581.1"/>
    </source>
</evidence>
<organism evidence="2 3">
    <name type="scientific">Candidatus Pantoea multigeneris</name>
    <dbReference type="NCBI Taxonomy" id="2608357"/>
    <lineage>
        <taxon>Bacteria</taxon>
        <taxon>Pseudomonadati</taxon>
        <taxon>Pseudomonadota</taxon>
        <taxon>Gammaproteobacteria</taxon>
        <taxon>Enterobacterales</taxon>
        <taxon>Erwiniaceae</taxon>
        <taxon>Pantoea</taxon>
    </lineage>
</organism>
<accession>A0ABX0R592</accession>
<reference evidence="2 3" key="1">
    <citation type="journal article" date="2019" name="bioRxiv">
        <title>Bacteria contribute to plant secondary compound degradation in a generalist herbivore system.</title>
        <authorList>
            <person name="Francoeur C.B."/>
            <person name="Khadempour L."/>
            <person name="Moreira-Soto R.D."/>
            <person name="Gotting K."/>
            <person name="Book A.J."/>
            <person name="Pinto-Tomas A.A."/>
            <person name="Keefover-Ring K."/>
            <person name="Currie C.R."/>
        </authorList>
    </citation>
    <scope>NUCLEOTIDE SEQUENCE [LARGE SCALE GENOMIC DNA]</scope>
    <source>
        <strain evidence="2">Acro-835</strain>
    </source>
</reference>
<gene>
    <name evidence="2" type="ORF">F3J40_02970</name>
</gene>
<dbReference type="RefSeq" id="WP_167012531.1">
    <property type="nucleotide sequence ID" value="NZ_VWXF01000001.1"/>
</dbReference>
<dbReference type="NCBIfam" id="TIGR01725">
    <property type="entry name" value="phge_HK97_gp10"/>
    <property type="match status" value="1"/>
</dbReference>
<dbReference type="Proteomes" id="UP001515683">
    <property type="component" value="Unassembled WGS sequence"/>
</dbReference>
<sequence length="148" mass="16487">MINSRLDFSDLLDLSADLDVLSKAENNKVVRDMTRAAATVFKDEVIERAPELTGKLKKNVVVMTQRDRNGNITSGVHIRGTNPETGNSDNKMKADNPNNAYYWRFVELGTSRLPATPFVRPAYEAKQDDATKAAFERANQAIDEALSK</sequence>
<proteinExistence type="predicted"/>
<feature type="region of interest" description="Disordered" evidence="1">
    <location>
        <begin position="71"/>
        <end position="93"/>
    </location>
</feature>
<name>A0ABX0R592_9GAMM</name>
<evidence type="ECO:0008006" key="4">
    <source>
        <dbReference type="Google" id="ProtNLM"/>
    </source>
</evidence>
<dbReference type="InterPro" id="IPR010064">
    <property type="entry name" value="HK97-gp10_tail"/>
</dbReference>
<keyword evidence="3" id="KW-1185">Reference proteome</keyword>
<protein>
    <recommendedName>
        <fullName evidence="4">HK97 gp10 family phage protein</fullName>
    </recommendedName>
</protein>